<keyword evidence="9 14" id="KW-0067">ATP-binding</keyword>
<comment type="pathway">
    <text evidence="2 14">Cofactor biosynthesis; NAD(+) biosynthesis; deamido-NAD(+) from nicotinate D-ribonucleotide: step 1/1.</text>
</comment>
<dbReference type="PANTHER" id="PTHR39321">
    <property type="entry name" value="NICOTINATE-NUCLEOTIDE ADENYLYLTRANSFERASE-RELATED"/>
    <property type="match status" value="1"/>
</dbReference>
<keyword evidence="5 14" id="KW-0548">Nucleotidyltransferase</keyword>
<gene>
    <name evidence="14" type="primary">nadD</name>
    <name evidence="16" type="ORF">B7R76_01600</name>
</gene>
<evidence type="ECO:0000256" key="9">
    <source>
        <dbReference type="ARBA" id="ARBA00022840"/>
    </source>
</evidence>
<dbReference type="NCBIfam" id="TIGR00482">
    <property type="entry name" value="nicotinate (nicotinamide) nucleotide adenylyltransferase"/>
    <property type="match status" value="1"/>
</dbReference>
<evidence type="ECO:0000259" key="15">
    <source>
        <dbReference type="PROSITE" id="PS51831"/>
    </source>
</evidence>
<dbReference type="PROSITE" id="PS51831">
    <property type="entry name" value="HD"/>
    <property type="match status" value="1"/>
</dbReference>
<keyword evidence="4 14" id="KW-0808">Transferase</keyword>
<dbReference type="GO" id="GO:0046872">
    <property type="term" value="F:metal ion binding"/>
    <property type="evidence" value="ECO:0007669"/>
    <property type="project" value="UniProtKB-KW"/>
</dbReference>
<evidence type="ECO:0000256" key="6">
    <source>
        <dbReference type="ARBA" id="ARBA00022723"/>
    </source>
</evidence>
<evidence type="ECO:0000313" key="17">
    <source>
        <dbReference type="Proteomes" id="UP000236394"/>
    </source>
</evidence>
<dbReference type="Pfam" id="PF01467">
    <property type="entry name" value="CTP_transf_like"/>
    <property type="match status" value="1"/>
</dbReference>
<dbReference type="AlphaFoldDB" id="A0A2J8B4A9"/>
<proteinExistence type="inferred from homology"/>
<dbReference type="InterPro" id="IPR005248">
    <property type="entry name" value="NadD/NMNAT"/>
</dbReference>
<dbReference type="GO" id="GO:0009435">
    <property type="term" value="P:NAD+ biosynthetic process"/>
    <property type="evidence" value="ECO:0007669"/>
    <property type="project" value="UniProtKB-UniRule"/>
</dbReference>
<dbReference type="RefSeq" id="WP_102892243.1">
    <property type="nucleotide sequence ID" value="NZ_NBZD01000001.1"/>
</dbReference>
<keyword evidence="7 14" id="KW-0547">Nucleotide-binding</keyword>
<accession>A0A2J8B4A9</accession>
<dbReference type="CDD" id="cd02165">
    <property type="entry name" value="NMNAT"/>
    <property type="match status" value="1"/>
</dbReference>
<dbReference type="InterPro" id="IPR005249">
    <property type="entry name" value="YqeK"/>
</dbReference>
<dbReference type="EMBL" id="NBZD01000001">
    <property type="protein sequence ID" value="PNH19607.1"/>
    <property type="molecule type" value="Genomic_DNA"/>
</dbReference>
<dbReference type="NCBIfam" id="TIGR00125">
    <property type="entry name" value="cyt_tran_rel"/>
    <property type="match status" value="1"/>
</dbReference>
<dbReference type="UniPathway" id="UPA00253">
    <property type="reaction ID" value="UER00332"/>
</dbReference>
<evidence type="ECO:0000313" key="16">
    <source>
        <dbReference type="EMBL" id="PNH19607.1"/>
    </source>
</evidence>
<evidence type="ECO:0000256" key="5">
    <source>
        <dbReference type="ARBA" id="ARBA00022695"/>
    </source>
</evidence>
<evidence type="ECO:0000256" key="10">
    <source>
        <dbReference type="ARBA" id="ARBA00023004"/>
    </source>
</evidence>
<comment type="catalytic activity">
    <reaction evidence="13">
        <text>P(1),P(4)-bis(5'-adenosyl) tetraphosphate + H2O = 2 ADP + 2 H(+)</text>
        <dbReference type="Rhea" id="RHEA:24252"/>
        <dbReference type="ChEBI" id="CHEBI:15377"/>
        <dbReference type="ChEBI" id="CHEBI:15378"/>
        <dbReference type="ChEBI" id="CHEBI:58141"/>
        <dbReference type="ChEBI" id="CHEBI:456216"/>
        <dbReference type="EC" id="3.6.1.41"/>
    </reaction>
</comment>
<organism evidence="16 17">
    <name type="scientific">Mageeibacillus indolicus</name>
    <dbReference type="NCBI Taxonomy" id="884684"/>
    <lineage>
        <taxon>Bacteria</taxon>
        <taxon>Bacillati</taxon>
        <taxon>Bacillota</taxon>
        <taxon>Clostridia</taxon>
        <taxon>Eubacteriales</taxon>
        <taxon>Oscillospiraceae</taxon>
        <taxon>Mageeibacillus</taxon>
    </lineage>
</organism>
<keyword evidence="3 14" id="KW-0662">Pyridine nucleotide biosynthesis</keyword>
<comment type="caution">
    <text evidence="16">The sequence shown here is derived from an EMBL/GenBank/DDBJ whole genome shotgun (WGS) entry which is preliminary data.</text>
</comment>
<dbReference type="InterPro" id="IPR006674">
    <property type="entry name" value="HD_domain"/>
</dbReference>
<evidence type="ECO:0000256" key="3">
    <source>
        <dbReference type="ARBA" id="ARBA00022642"/>
    </source>
</evidence>
<reference evidence="17" key="1">
    <citation type="submission" date="2017-04" db="EMBL/GenBank/DDBJ databases">
        <authorList>
            <person name="Bumgarner R.E."/>
            <person name="Fredricks D.N."/>
            <person name="Srinivasan S."/>
        </authorList>
    </citation>
    <scope>NUCLEOTIDE SEQUENCE [LARGE SCALE GENOMIC DNA]</scope>
    <source>
        <strain evidence="17">KA00405</strain>
    </source>
</reference>
<dbReference type="HAMAP" id="MF_00244">
    <property type="entry name" value="NaMN_adenylyltr"/>
    <property type="match status" value="1"/>
</dbReference>
<dbReference type="GO" id="GO:0008803">
    <property type="term" value="F:bis(5'-nucleosyl)-tetraphosphatase (symmetrical) activity"/>
    <property type="evidence" value="ECO:0007669"/>
    <property type="project" value="UniProtKB-EC"/>
</dbReference>
<feature type="domain" description="HD" evidence="15">
    <location>
        <begin position="257"/>
        <end position="369"/>
    </location>
</feature>
<evidence type="ECO:0000256" key="1">
    <source>
        <dbReference type="ARBA" id="ARBA00002324"/>
    </source>
</evidence>
<sequence>MADLIGKVRRVAIFGGTFNPPHNGHVRMLQAVATAAWADKTIVIPAGNPPHKTALYRLPATYRLAMSRLAFSSLAEVSPCEVEREGKSFTIDTLKLIREQYAPNGEPPEMGLVIGADSLVELPTWYKARDIMAMATLLVIRRPGISETKLKEAADGLKREYGAKIILIDCPETDVSSTKLRDTLQAILAKPQNVPTGLPETIPDNLRSLPIPPEVLRFILTNGLYAYYDLFDGFSPDAYFECVDIERKLRRRLTAARLIHSLNVYCLALAMANANAINKDEAGLAAILHDCAKQMSRSDCLLLCPELLAKEADYPFPIWHSDVGAVVAANDFGITSPSVINAIRFHTTLHAGATKLEELVFVADKLEPSRTYTDLSELRHKLSRDVEEAAYFTALTIAKKQPELGQKVDSNMLAFLAEKAKKYALKA</sequence>
<comment type="catalytic activity">
    <reaction evidence="12 14">
        <text>nicotinate beta-D-ribonucleotide + ATP + H(+) = deamido-NAD(+) + diphosphate</text>
        <dbReference type="Rhea" id="RHEA:22860"/>
        <dbReference type="ChEBI" id="CHEBI:15378"/>
        <dbReference type="ChEBI" id="CHEBI:30616"/>
        <dbReference type="ChEBI" id="CHEBI:33019"/>
        <dbReference type="ChEBI" id="CHEBI:57502"/>
        <dbReference type="ChEBI" id="CHEBI:58437"/>
        <dbReference type="EC" id="2.7.7.18"/>
    </reaction>
</comment>
<evidence type="ECO:0000256" key="13">
    <source>
        <dbReference type="ARBA" id="ARBA00049417"/>
    </source>
</evidence>
<dbReference type="Proteomes" id="UP000236394">
    <property type="component" value="Unassembled WGS sequence"/>
</dbReference>
<dbReference type="InterPro" id="IPR004821">
    <property type="entry name" value="Cyt_trans-like"/>
</dbReference>
<dbReference type="Gene3D" id="1.10.3210.10">
    <property type="entry name" value="Hypothetical protein af1432"/>
    <property type="match status" value="1"/>
</dbReference>
<dbReference type="InterPro" id="IPR003607">
    <property type="entry name" value="HD/PDEase_dom"/>
</dbReference>
<evidence type="ECO:0000256" key="8">
    <source>
        <dbReference type="ARBA" id="ARBA00022801"/>
    </source>
</evidence>
<dbReference type="GO" id="GO:0005524">
    <property type="term" value="F:ATP binding"/>
    <property type="evidence" value="ECO:0007669"/>
    <property type="project" value="UniProtKB-KW"/>
</dbReference>
<dbReference type="GO" id="GO:0004515">
    <property type="term" value="F:nicotinate-nucleotide adenylyltransferase activity"/>
    <property type="evidence" value="ECO:0007669"/>
    <property type="project" value="UniProtKB-UniRule"/>
</dbReference>
<dbReference type="InterPro" id="IPR014729">
    <property type="entry name" value="Rossmann-like_a/b/a_fold"/>
</dbReference>
<dbReference type="SUPFAM" id="SSF52374">
    <property type="entry name" value="Nucleotidylyl transferase"/>
    <property type="match status" value="1"/>
</dbReference>
<evidence type="ECO:0000256" key="4">
    <source>
        <dbReference type="ARBA" id="ARBA00022679"/>
    </source>
</evidence>
<dbReference type="CDD" id="cd00077">
    <property type="entry name" value="HDc"/>
    <property type="match status" value="1"/>
</dbReference>
<evidence type="ECO:0000256" key="12">
    <source>
        <dbReference type="ARBA" id="ARBA00048721"/>
    </source>
</evidence>
<dbReference type="NCBIfam" id="TIGR00488">
    <property type="entry name" value="bis(5'-nucleosyl)-tetraphosphatase (symmetrical) YqeK"/>
    <property type="match status" value="1"/>
</dbReference>
<protein>
    <recommendedName>
        <fullName evidence="14">Probable nicotinate-nucleotide adenylyltransferase</fullName>
        <ecNumber evidence="14">2.7.7.18</ecNumber>
    </recommendedName>
    <alternativeName>
        <fullName evidence="14">Deamido-NAD(+) diphosphorylase</fullName>
    </alternativeName>
    <alternativeName>
        <fullName evidence="14">Deamido-NAD(+) pyrophosphorylase</fullName>
    </alternativeName>
    <alternativeName>
        <fullName evidence="14">Nicotinate mononucleotide adenylyltransferase</fullName>
        <shortName evidence="14">NaMN adenylyltransferase</shortName>
    </alternativeName>
</protein>
<evidence type="ECO:0000256" key="14">
    <source>
        <dbReference type="HAMAP-Rule" id="MF_00244"/>
    </source>
</evidence>
<evidence type="ECO:0000256" key="11">
    <source>
        <dbReference type="ARBA" id="ARBA00023027"/>
    </source>
</evidence>
<evidence type="ECO:0000256" key="7">
    <source>
        <dbReference type="ARBA" id="ARBA00022741"/>
    </source>
</evidence>
<evidence type="ECO:0000256" key="2">
    <source>
        <dbReference type="ARBA" id="ARBA00005019"/>
    </source>
</evidence>
<keyword evidence="8" id="KW-0378">Hydrolase</keyword>
<dbReference type="SMART" id="SM00471">
    <property type="entry name" value="HDc"/>
    <property type="match status" value="1"/>
</dbReference>
<keyword evidence="6" id="KW-0479">Metal-binding</keyword>
<name>A0A2J8B4A9_9FIRM</name>
<dbReference type="SUPFAM" id="SSF109604">
    <property type="entry name" value="HD-domain/PDEase-like"/>
    <property type="match status" value="1"/>
</dbReference>
<dbReference type="EC" id="2.7.7.18" evidence="14"/>
<keyword evidence="11 14" id="KW-0520">NAD</keyword>
<dbReference type="PANTHER" id="PTHR39321:SF3">
    <property type="entry name" value="PHOSPHOPANTETHEINE ADENYLYLTRANSFERASE"/>
    <property type="match status" value="1"/>
</dbReference>
<comment type="similarity">
    <text evidence="14">Belongs to the NadD family.</text>
</comment>
<keyword evidence="10" id="KW-0408">Iron</keyword>
<comment type="function">
    <text evidence="1 14">Catalyzes the reversible adenylation of nicotinate mononucleotide (NaMN) to nicotinic acid adenine dinucleotide (NaAD).</text>
</comment>
<dbReference type="Gene3D" id="3.40.50.620">
    <property type="entry name" value="HUPs"/>
    <property type="match status" value="1"/>
</dbReference>
<dbReference type="Pfam" id="PF01966">
    <property type="entry name" value="HD"/>
    <property type="match status" value="1"/>
</dbReference>